<comment type="similarity">
    <text evidence="2">Belongs to the PA-phosphatase related phosphoesterase family.</text>
</comment>
<evidence type="ECO:0000256" key="6">
    <source>
        <dbReference type="SAM" id="Phobius"/>
    </source>
</evidence>
<sequence length="234" mass="25736">MTMVKEMLTITIISMGLLLLSNSVEPYKRPFDIGDESISRMYFRHDTITFIETAAVSVLVPLALMFATFRINSVERIHEIYFYASFLVTCLVGFAVVENTKNLAGRLRPDFLSRCNPVAGKCTGNPLVVLDGRKSFPSGHTSIAACGFMFLALFISKESTLPGLKAKVGRSSVFLLYFVFLMVPVAVGTSRVMDNKHFISDVIGGGAIGAFVGIARFKHLETAVAQERYKSIEA</sequence>
<reference evidence="8 9" key="1">
    <citation type="journal article" date="2001" name="Nature">
        <title>Genome sequence and gene compaction of the eukaryote parasite Encephalitozoon cuniculi.</title>
        <authorList>
            <person name="Katinka M.D."/>
            <person name="Duprat S."/>
            <person name="Cornillot E."/>
            <person name="Metenier G."/>
            <person name="Thomarat F."/>
            <person name="Prensier G."/>
            <person name="Barbe V."/>
            <person name="Peyretaillade E."/>
            <person name="Brottier P."/>
            <person name="Wincker P."/>
            <person name="Delbac F."/>
            <person name="El Alaoui H."/>
            <person name="Peyret P."/>
            <person name="Saurin W."/>
            <person name="Gouy M."/>
            <person name="Weissenbach J."/>
            <person name="Vivares C.P."/>
        </authorList>
    </citation>
    <scope>NUCLEOTIDE SEQUENCE [LARGE SCALE GENOMIC DNA]</scope>
    <source>
        <strain evidence="8 9">GB-M1</strain>
    </source>
</reference>
<dbReference type="SMART" id="SM00014">
    <property type="entry name" value="acidPPc"/>
    <property type="match status" value="1"/>
</dbReference>
<dbReference type="GeneID" id="859909"/>
<evidence type="ECO:0000256" key="4">
    <source>
        <dbReference type="ARBA" id="ARBA00022989"/>
    </source>
</evidence>
<dbReference type="Proteomes" id="UP000000819">
    <property type="component" value="Chromosome X"/>
</dbReference>
<dbReference type="GO" id="GO:0006644">
    <property type="term" value="P:phospholipid metabolic process"/>
    <property type="evidence" value="ECO:0007669"/>
    <property type="project" value="InterPro"/>
</dbReference>
<dbReference type="Pfam" id="PF01569">
    <property type="entry name" value="PAP2"/>
    <property type="match status" value="1"/>
</dbReference>
<evidence type="ECO:0000259" key="7">
    <source>
        <dbReference type="SMART" id="SM00014"/>
    </source>
</evidence>
<proteinExistence type="inferred from homology"/>
<feature type="transmembrane region" description="Helical" evidence="6">
    <location>
        <begin position="136"/>
        <end position="156"/>
    </location>
</feature>
<dbReference type="STRING" id="284813.Q8SUB8"/>
<comment type="subcellular location">
    <subcellularLocation>
        <location evidence="1">Membrane</location>
        <topology evidence="1">Multi-pass membrane protein</topology>
    </subcellularLocation>
</comment>
<protein>
    <submittedName>
        <fullName evidence="8">Similarity to HYPOTHETICAL INTEGRAL MEMBRANE PROTEIN YSX3_CAEEL</fullName>
    </submittedName>
</protein>
<evidence type="ECO:0000256" key="5">
    <source>
        <dbReference type="ARBA" id="ARBA00023136"/>
    </source>
</evidence>
<name>Q8SUB8_ENCCU</name>
<keyword evidence="4 6" id="KW-1133">Transmembrane helix</keyword>
<evidence type="ECO:0000256" key="2">
    <source>
        <dbReference type="ARBA" id="ARBA00008816"/>
    </source>
</evidence>
<accession>Q8SUB8</accession>
<dbReference type="InterPro" id="IPR000326">
    <property type="entry name" value="PAP2/HPO"/>
</dbReference>
<dbReference type="OrthoDB" id="8907274at2759"/>
<reference evidence="8 9" key="2">
    <citation type="journal article" date="2009" name="BMC Genomics">
        <title>Identification of transcriptional signals in Encephalitozoon cuniculi widespread among Microsporidia phylum: support for accurate structural genome annotation.</title>
        <authorList>
            <person name="Peyretaillade E."/>
            <person name="Goncalves O."/>
            <person name="Terrat S."/>
            <person name="Dugat-Bony E."/>
            <person name="Wincker P."/>
            <person name="Cornman R.S."/>
            <person name="Evans J.D."/>
            <person name="Delbac F."/>
            <person name="Peyret P."/>
        </authorList>
    </citation>
    <scope>NUCLEOTIDE SEQUENCE [LARGE SCALE GENOMIC DNA]</scope>
    <source>
        <strain evidence="8 9">GB-M1</strain>
    </source>
</reference>
<feature type="transmembrane region" description="Helical" evidence="6">
    <location>
        <begin position="168"/>
        <end position="186"/>
    </location>
</feature>
<dbReference type="KEGG" id="ecu:ECU10_1440"/>
<dbReference type="OMA" id="CTPLIVI"/>
<dbReference type="InterPro" id="IPR036938">
    <property type="entry name" value="PAP2/HPO_sf"/>
</dbReference>
<keyword evidence="5 6" id="KW-0472">Membrane</keyword>
<keyword evidence="9" id="KW-1185">Reference proteome</keyword>
<dbReference type="PANTHER" id="PTHR10165:SF35">
    <property type="entry name" value="RE23632P"/>
    <property type="match status" value="1"/>
</dbReference>
<dbReference type="FunCoup" id="Q8SUB8">
    <property type="interactions" value="19"/>
</dbReference>
<feature type="transmembrane region" description="Helical" evidence="6">
    <location>
        <begin position="47"/>
        <end position="68"/>
    </location>
</feature>
<evidence type="ECO:0000256" key="1">
    <source>
        <dbReference type="ARBA" id="ARBA00004141"/>
    </source>
</evidence>
<feature type="transmembrane region" description="Helical" evidence="6">
    <location>
        <begin position="198"/>
        <end position="217"/>
    </location>
</feature>
<dbReference type="RefSeq" id="NP_586259.1">
    <property type="nucleotide sequence ID" value="NM_001042092.1"/>
</dbReference>
<dbReference type="HOGENOM" id="CLU_021458_6_1_1"/>
<evidence type="ECO:0000256" key="3">
    <source>
        <dbReference type="ARBA" id="ARBA00022692"/>
    </source>
</evidence>
<organism evidence="8 9">
    <name type="scientific">Encephalitozoon cuniculi (strain GB-M1)</name>
    <name type="common">Microsporidian parasite</name>
    <dbReference type="NCBI Taxonomy" id="284813"/>
    <lineage>
        <taxon>Eukaryota</taxon>
        <taxon>Fungi</taxon>
        <taxon>Fungi incertae sedis</taxon>
        <taxon>Microsporidia</taxon>
        <taxon>Unikaryonidae</taxon>
        <taxon>Encephalitozoon</taxon>
    </lineage>
</organism>
<keyword evidence="3 6" id="KW-0812">Transmembrane</keyword>
<feature type="domain" description="Phosphatidic acid phosphatase type 2/haloperoxidase" evidence="7">
    <location>
        <begin position="83"/>
        <end position="217"/>
    </location>
</feature>
<dbReference type="InterPro" id="IPR043216">
    <property type="entry name" value="PAP-like"/>
</dbReference>
<gene>
    <name evidence="8" type="ordered locus">ECU10_1440</name>
</gene>
<evidence type="ECO:0000313" key="9">
    <source>
        <dbReference type="Proteomes" id="UP000000819"/>
    </source>
</evidence>
<dbReference type="GO" id="GO:0016020">
    <property type="term" value="C:membrane"/>
    <property type="evidence" value="ECO:0007669"/>
    <property type="project" value="UniProtKB-SubCell"/>
</dbReference>
<dbReference type="CDD" id="cd03390">
    <property type="entry name" value="PAP2_containing_1_like"/>
    <property type="match status" value="1"/>
</dbReference>
<feature type="transmembrane region" description="Helical" evidence="6">
    <location>
        <begin position="80"/>
        <end position="97"/>
    </location>
</feature>
<dbReference type="GO" id="GO:0008195">
    <property type="term" value="F:phosphatidate phosphatase activity"/>
    <property type="evidence" value="ECO:0007669"/>
    <property type="project" value="TreeGrafter"/>
</dbReference>
<dbReference type="GO" id="GO:0046839">
    <property type="term" value="P:phospholipid dephosphorylation"/>
    <property type="evidence" value="ECO:0007669"/>
    <property type="project" value="TreeGrafter"/>
</dbReference>
<dbReference type="PANTHER" id="PTHR10165">
    <property type="entry name" value="LIPID PHOSPHATE PHOSPHATASE"/>
    <property type="match status" value="1"/>
</dbReference>
<dbReference type="Gene3D" id="1.20.144.10">
    <property type="entry name" value="Phosphatidic acid phosphatase type 2/haloperoxidase"/>
    <property type="match status" value="1"/>
</dbReference>
<dbReference type="InParanoid" id="Q8SUB8"/>
<evidence type="ECO:0000313" key="8">
    <source>
        <dbReference type="EMBL" id="CAD25863.1"/>
    </source>
</evidence>
<dbReference type="SUPFAM" id="SSF48317">
    <property type="entry name" value="Acid phosphatase/Vanadium-dependent haloperoxidase"/>
    <property type="match status" value="1"/>
</dbReference>
<dbReference type="VEuPathDB" id="MicrosporidiaDB:ECU10_1440"/>
<dbReference type="AlphaFoldDB" id="Q8SUB8"/>
<dbReference type="EMBL" id="AL590449">
    <property type="protein sequence ID" value="CAD25863.1"/>
    <property type="molecule type" value="Genomic_DNA"/>
</dbReference>